<dbReference type="PROSITE" id="PS51421">
    <property type="entry name" value="RAS"/>
    <property type="match status" value="1"/>
</dbReference>
<dbReference type="SMART" id="SM00174">
    <property type="entry name" value="RHO"/>
    <property type="match status" value="1"/>
</dbReference>
<dbReference type="OrthoDB" id="8830751at2759"/>
<dbReference type="Pfam" id="PF00071">
    <property type="entry name" value="Ras"/>
    <property type="match status" value="1"/>
</dbReference>
<evidence type="ECO:0000313" key="3">
    <source>
        <dbReference type="EMBL" id="KAA6384466.1"/>
    </source>
</evidence>
<protein>
    <submittedName>
        <fullName evidence="3">Uncharacterized protein</fullName>
    </submittedName>
</protein>
<reference evidence="3 4" key="1">
    <citation type="submission" date="2019-03" db="EMBL/GenBank/DDBJ databases">
        <title>Single cell metagenomics reveals metabolic interactions within the superorganism composed of flagellate Streblomastix strix and complex community of Bacteroidetes bacteria on its surface.</title>
        <authorList>
            <person name="Treitli S.C."/>
            <person name="Kolisko M."/>
            <person name="Husnik F."/>
            <person name="Keeling P."/>
            <person name="Hampl V."/>
        </authorList>
    </citation>
    <scope>NUCLEOTIDE SEQUENCE [LARGE SCALE GENOMIC DNA]</scope>
    <source>
        <strain evidence="3">ST1C</strain>
    </source>
</reference>
<keyword evidence="1" id="KW-0547">Nucleotide-binding</keyword>
<accession>A0A5J4VQC9</accession>
<dbReference type="Proteomes" id="UP000324800">
    <property type="component" value="Unassembled WGS sequence"/>
</dbReference>
<dbReference type="InterPro" id="IPR027417">
    <property type="entry name" value="P-loop_NTPase"/>
</dbReference>
<dbReference type="SMART" id="SM00175">
    <property type="entry name" value="RAB"/>
    <property type="match status" value="1"/>
</dbReference>
<keyword evidence="2" id="KW-0342">GTP-binding</keyword>
<dbReference type="GO" id="GO:0005525">
    <property type="term" value="F:GTP binding"/>
    <property type="evidence" value="ECO:0007669"/>
    <property type="project" value="UniProtKB-KW"/>
</dbReference>
<dbReference type="SMART" id="SM00173">
    <property type="entry name" value="RAS"/>
    <property type="match status" value="1"/>
</dbReference>
<sequence length="148" mass="16820">MSKIKNFELATVGDVGVGKTCSEIFPEFRPILYSQQDGYILFFSVNNLNSFQNIEKKWFPDIQEFQANKPVFLIGTKSELRSQGGELVTTEQAEDLVKKLKFSGYFECSAKTKNNLKSTFDQIAHEVLSSYNKSNSNKFSSCMQCIIQ</sequence>
<dbReference type="InterPro" id="IPR001806">
    <property type="entry name" value="Small_GTPase"/>
</dbReference>
<organism evidence="3 4">
    <name type="scientific">Streblomastix strix</name>
    <dbReference type="NCBI Taxonomy" id="222440"/>
    <lineage>
        <taxon>Eukaryota</taxon>
        <taxon>Metamonada</taxon>
        <taxon>Preaxostyla</taxon>
        <taxon>Oxymonadida</taxon>
        <taxon>Streblomastigidae</taxon>
        <taxon>Streblomastix</taxon>
    </lineage>
</organism>
<comment type="caution">
    <text evidence="3">The sequence shown here is derived from an EMBL/GenBank/DDBJ whole genome shotgun (WGS) entry which is preliminary data.</text>
</comment>
<dbReference type="EMBL" id="SNRW01005745">
    <property type="protein sequence ID" value="KAA6384466.1"/>
    <property type="molecule type" value="Genomic_DNA"/>
</dbReference>
<dbReference type="AlphaFoldDB" id="A0A5J4VQC9"/>
<evidence type="ECO:0000313" key="4">
    <source>
        <dbReference type="Proteomes" id="UP000324800"/>
    </source>
</evidence>
<evidence type="ECO:0000256" key="1">
    <source>
        <dbReference type="ARBA" id="ARBA00022741"/>
    </source>
</evidence>
<evidence type="ECO:0000256" key="2">
    <source>
        <dbReference type="ARBA" id="ARBA00023134"/>
    </source>
</evidence>
<dbReference type="GO" id="GO:0007264">
    <property type="term" value="P:small GTPase-mediated signal transduction"/>
    <property type="evidence" value="ECO:0007669"/>
    <property type="project" value="InterPro"/>
</dbReference>
<dbReference type="PROSITE" id="PS51420">
    <property type="entry name" value="RHO"/>
    <property type="match status" value="1"/>
</dbReference>
<dbReference type="PANTHER" id="PTHR24072">
    <property type="entry name" value="RHO FAMILY GTPASE"/>
    <property type="match status" value="1"/>
</dbReference>
<dbReference type="PROSITE" id="PS51419">
    <property type="entry name" value="RAB"/>
    <property type="match status" value="1"/>
</dbReference>
<name>A0A5J4VQC9_9EUKA</name>
<proteinExistence type="predicted"/>
<dbReference type="Gene3D" id="3.40.50.300">
    <property type="entry name" value="P-loop containing nucleotide triphosphate hydrolases"/>
    <property type="match status" value="1"/>
</dbReference>
<dbReference type="InterPro" id="IPR003578">
    <property type="entry name" value="Small_GTPase_Rho"/>
</dbReference>
<dbReference type="GO" id="GO:0003924">
    <property type="term" value="F:GTPase activity"/>
    <property type="evidence" value="ECO:0007669"/>
    <property type="project" value="InterPro"/>
</dbReference>
<dbReference type="SUPFAM" id="SSF52540">
    <property type="entry name" value="P-loop containing nucleoside triphosphate hydrolases"/>
    <property type="match status" value="1"/>
</dbReference>
<gene>
    <name evidence="3" type="ORF">EZS28_020007</name>
</gene>